<evidence type="ECO:0000313" key="2">
    <source>
        <dbReference type="EMBL" id="MBB4693447.1"/>
    </source>
</evidence>
<dbReference type="AlphaFoldDB" id="A0A7W7CRN4"/>
<evidence type="ECO:0000256" key="1">
    <source>
        <dbReference type="SAM" id="SignalP"/>
    </source>
</evidence>
<protein>
    <recommendedName>
        <fullName evidence="4">Lipoprotein</fullName>
    </recommendedName>
</protein>
<evidence type="ECO:0008006" key="4">
    <source>
        <dbReference type="Google" id="ProtNLM"/>
    </source>
</evidence>
<dbReference type="EMBL" id="JACHMF010000001">
    <property type="protein sequence ID" value="MBB4693447.1"/>
    <property type="molecule type" value="Genomic_DNA"/>
</dbReference>
<comment type="caution">
    <text evidence="2">The sequence shown here is derived from an EMBL/GenBank/DDBJ whole genome shotgun (WGS) entry which is preliminary data.</text>
</comment>
<gene>
    <name evidence="2" type="ORF">BKA14_003595</name>
</gene>
<keyword evidence="1" id="KW-0732">Signal</keyword>
<feature type="chain" id="PRO_5031418424" description="Lipoprotein" evidence="1">
    <location>
        <begin position="20"/>
        <end position="161"/>
    </location>
</feature>
<dbReference type="PROSITE" id="PS51257">
    <property type="entry name" value="PROKAR_LIPOPROTEIN"/>
    <property type="match status" value="1"/>
</dbReference>
<organism evidence="2 3">
    <name type="scientific">Paractinoplanes abujensis</name>
    <dbReference type="NCBI Taxonomy" id="882441"/>
    <lineage>
        <taxon>Bacteria</taxon>
        <taxon>Bacillati</taxon>
        <taxon>Actinomycetota</taxon>
        <taxon>Actinomycetes</taxon>
        <taxon>Micromonosporales</taxon>
        <taxon>Micromonosporaceae</taxon>
        <taxon>Paractinoplanes</taxon>
    </lineage>
</organism>
<reference evidence="2 3" key="1">
    <citation type="submission" date="2020-08" db="EMBL/GenBank/DDBJ databases">
        <title>Sequencing the genomes of 1000 actinobacteria strains.</title>
        <authorList>
            <person name="Klenk H.-P."/>
        </authorList>
    </citation>
    <scope>NUCLEOTIDE SEQUENCE [LARGE SCALE GENOMIC DNA]</scope>
    <source>
        <strain evidence="2 3">DSM 45518</strain>
    </source>
</reference>
<proteinExistence type="predicted"/>
<name>A0A7W7CRN4_9ACTN</name>
<keyword evidence="3" id="KW-1185">Reference proteome</keyword>
<dbReference type="RefSeq" id="WP_184952066.1">
    <property type="nucleotide sequence ID" value="NZ_BOMC01000056.1"/>
</dbReference>
<evidence type="ECO:0000313" key="3">
    <source>
        <dbReference type="Proteomes" id="UP000542742"/>
    </source>
</evidence>
<feature type="signal peptide" evidence="1">
    <location>
        <begin position="1"/>
        <end position="19"/>
    </location>
</feature>
<sequence length="161" mass="17283">MRPLRLTAVLLVIGGSAGACTYRTEVAAPPANVAAPAFTSGAPTPADPCGKFVAWLADLPGDRSQTAVGEYDHMRHNPDAYTLQQKTAVRQAYYAHHEQLMRDLATTGEPAQRKAFLSFADELAEYASNAGETGPARIFPEGKEIAKVCNLRSRIDVQPIG</sequence>
<dbReference type="Proteomes" id="UP000542742">
    <property type="component" value="Unassembled WGS sequence"/>
</dbReference>
<accession>A0A7W7CRN4</accession>